<dbReference type="STRING" id="590646.G3AWJ1"/>
<evidence type="ECO:0000256" key="4">
    <source>
        <dbReference type="ARBA" id="ARBA00023163"/>
    </source>
</evidence>
<dbReference type="PANTHER" id="PTHR31069:SF12">
    <property type="entry name" value="TRANSCRIPTION FACTOR DOMAIN-CONTAINING PROTEIN"/>
    <property type="match status" value="1"/>
</dbReference>
<keyword evidence="2" id="KW-0805">Transcription regulation</keyword>
<keyword evidence="5" id="KW-0539">Nucleus</keyword>
<feature type="region of interest" description="Disordered" evidence="6">
    <location>
        <begin position="83"/>
        <end position="115"/>
    </location>
</feature>
<keyword evidence="4" id="KW-0804">Transcription</keyword>
<organism evidence="9">
    <name type="scientific">Candida tenuis (strain ATCC 10573 / BCRC 21748 / CBS 615 / JCM 9827 / NBRC 10315 / NRRL Y-1498 / VKM Y-70)</name>
    <name type="common">Yeast</name>
    <name type="synonym">Yamadazyma tenuis</name>
    <dbReference type="NCBI Taxonomy" id="590646"/>
    <lineage>
        <taxon>Eukaryota</taxon>
        <taxon>Fungi</taxon>
        <taxon>Dikarya</taxon>
        <taxon>Ascomycota</taxon>
        <taxon>Saccharomycotina</taxon>
        <taxon>Pichiomycetes</taxon>
        <taxon>Debaryomycetaceae</taxon>
        <taxon>Yamadazyma</taxon>
    </lineage>
</organism>
<dbReference type="SUPFAM" id="SSF57701">
    <property type="entry name" value="Zn2/Cys6 DNA-binding domain"/>
    <property type="match status" value="1"/>
</dbReference>
<gene>
    <name evidence="8" type="ORF">CANTEDRAFT_117559</name>
</gene>
<dbReference type="PROSITE" id="PS50048">
    <property type="entry name" value="ZN2_CY6_FUNGAL_2"/>
    <property type="match status" value="1"/>
</dbReference>
<evidence type="ECO:0000313" key="9">
    <source>
        <dbReference type="Proteomes" id="UP000000707"/>
    </source>
</evidence>
<dbReference type="GO" id="GO:0000978">
    <property type="term" value="F:RNA polymerase II cis-regulatory region sequence-specific DNA binding"/>
    <property type="evidence" value="ECO:0007669"/>
    <property type="project" value="TreeGrafter"/>
</dbReference>
<name>G3AWJ1_CANTC</name>
<keyword evidence="9" id="KW-1185">Reference proteome</keyword>
<dbReference type="eggNOG" id="ENOG502QRPQ">
    <property type="taxonomic scope" value="Eukaryota"/>
</dbReference>
<dbReference type="PROSITE" id="PS00463">
    <property type="entry name" value="ZN2_CY6_FUNGAL_1"/>
    <property type="match status" value="1"/>
</dbReference>
<evidence type="ECO:0000256" key="2">
    <source>
        <dbReference type="ARBA" id="ARBA00023015"/>
    </source>
</evidence>
<dbReference type="InterPro" id="IPR001138">
    <property type="entry name" value="Zn2Cys6_DnaBD"/>
</dbReference>
<reference evidence="8 9" key="1">
    <citation type="journal article" date="2011" name="Proc. Natl. Acad. Sci. U.S.A.">
        <title>Comparative genomics of xylose-fermenting fungi for enhanced biofuel production.</title>
        <authorList>
            <person name="Wohlbach D.J."/>
            <person name="Kuo A."/>
            <person name="Sato T.K."/>
            <person name="Potts K.M."/>
            <person name="Salamov A.A."/>
            <person name="LaButti K.M."/>
            <person name="Sun H."/>
            <person name="Clum A."/>
            <person name="Pangilinan J.L."/>
            <person name="Lindquist E.A."/>
            <person name="Lucas S."/>
            <person name="Lapidus A."/>
            <person name="Jin M."/>
            <person name="Gunawan C."/>
            <person name="Balan V."/>
            <person name="Dale B.E."/>
            <person name="Jeffries T.W."/>
            <person name="Zinkel R."/>
            <person name="Barry K.W."/>
            <person name="Grigoriev I.V."/>
            <person name="Gasch A.P."/>
        </authorList>
    </citation>
    <scope>NUCLEOTIDE SEQUENCE [LARGE SCALE GENOMIC DNA]</scope>
    <source>
        <strain evidence="9">ATCC 10573 / BCRC 21748 / CBS 615 / JCM 9827 / NBRC 10315 / NRRL Y-1498 / VKM Y-70</strain>
    </source>
</reference>
<dbReference type="SMART" id="SM00066">
    <property type="entry name" value="GAL4"/>
    <property type="match status" value="1"/>
</dbReference>
<dbReference type="HOGENOM" id="CLU_005934_0_0_1"/>
<feature type="compositionally biased region" description="Polar residues" evidence="6">
    <location>
        <begin position="219"/>
        <end position="233"/>
    </location>
</feature>
<dbReference type="InterPro" id="IPR050675">
    <property type="entry name" value="OAF3"/>
</dbReference>
<dbReference type="GO" id="GO:0008270">
    <property type="term" value="F:zinc ion binding"/>
    <property type="evidence" value="ECO:0007669"/>
    <property type="project" value="InterPro"/>
</dbReference>
<feature type="region of interest" description="Disordered" evidence="6">
    <location>
        <begin position="219"/>
        <end position="242"/>
    </location>
</feature>
<sequence>MATFQNESVEHRPRKKKRIRLVCENCKKKKVRCDRGHPCEQCLKIGKGDSCKYDEEALKVNNSHSQDTLPYFDSVRRPIRFEVSDNSSKSAPHNSQINLGGVKRNSAEQESETKVIDSTRMEVELLKTRLRHIESSINTGGFFTTVLNPSHPNKVKDMNNTLLPGVSRLGMLTSPVSSTSPSEQTPAITRGGDEIDNSSLVSETLAGSEPLDPYYPNELKSSNSYGMSNGGTNDSDHLGNPYASPEDKINFYEGYSTVHVKENLRRISFGPFSWCSIMQRDRALKILWDQTMKVKESSANAAVIFNEKDDLESQTKSVLSNTDSEGSLTLNEMVFEKRLLEPEGVVDMVPYYKLIKSQVQRTKPETSTSTLPLGVTYVDEKLGNELRLIDKIQVILPKQKVVWKLLKIFFKDMYPFMPFLDENSFRTEIEKILGPEGFADRKIEHINVEKRLDLAYIGTLLILLRLSFLSLFTNQNDIDESRLKMDNLNPEDQAYHYLLLNPITINIIVIAQECLDQFNLYRQPTFPVLSLALYTRLYHTYAPEDGDGADGGGSSGMLALLIKMAVSLGCNREPDNLPNMDRVSPMNNVTRRIWHCLILQDLNLAYTFGQPISISRGTYDARVPFYRKGEECLRDVELDKFITEALFGSAALYMSARNVVHLVLNVEGATKISEVCKAVSALELVMSTEYGSLDSCLNPKPGPYQDICRILAAKFYIAVKAFNIMIFFYLFLNYEKKNPELAFFYARKILLITVGEMMPHFFEMIGNFKNDLVLNPPFEQFIHKSNIILMALIIRVNFLTQEFKENPEHHSKLELNTAYNQYFKNLIQLSSALTRCLEVSIAVISKISNRYYYAWRITKGHSFLLRTITKNKFYQENREAGAALRLGQFSNSQIEGLTNICETTLGKLGKQNTDYVCNSDICVEFKKHYEQTKKQQETSRTSTPVPETPGFFSKIPKAPKTPTTNQNSILEESRSPPAMTPRFDLDFVNSVEIDKLWLQVLSGKDIDNPNGRNPDILNPEPKFEFPSGTSRGSNVNDFFGSISFDALFDI</sequence>
<dbReference type="CDD" id="cd00067">
    <property type="entry name" value="GAL4"/>
    <property type="match status" value="1"/>
</dbReference>
<dbReference type="KEGG" id="cten:18248579"/>
<dbReference type="InterPro" id="IPR007219">
    <property type="entry name" value="XnlR_reg_dom"/>
</dbReference>
<feature type="compositionally biased region" description="Polar residues" evidence="6">
    <location>
        <begin position="174"/>
        <end position="187"/>
    </location>
</feature>
<dbReference type="CDD" id="cd12148">
    <property type="entry name" value="fungal_TF_MHR"/>
    <property type="match status" value="1"/>
</dbReference>
<feature type="compositionally biased region" description="Polar residues" evidence="6">
    <location>
        <begin position="84"/>
        <end position="98"/>
    </location>
</feature>
<proteinExistence type="predicted"/>
<evidence type="ECO:0000256" key="5">
    <source>
        <dbReference type="ARBA" id="ARBA00023242"/>
    </source>
</evidence>
<feature type="compositionally biased region" description="Basic and acidic residues" evidence="6">
    <location>
        <begin position="105"/>
        <end position="115"/>
    </location>
</feature>
<dbReference type="GO" id="GO:0006351">
    <property type="term" value="P:DNA-templated transcription"/>
    <property type="evidence" value="ECO:0007669"/>
    <property type="project" value="InterPro"/>
</dbReference>
<evidence type="ECO:0000256" key="1">
    <source>
        <dbReference type="ARBA" id="ARBA00022723"/>
    </source>
</evidence>
<dbReference type="GO" id="GO:0005634">
    <property type="term" value="C:nucleus"/>
    <property type="evidence" value="ECO:0007669"/>
    <property type="project" value="TreeGrafter"/>
</dbReference>
<dbReference type="GO" id="GO:0045944">
    <property type="term" value="P:positive regulation of transcription by RNA polymerase II"/>
    <property type="evidence" value="ECO:0007669"/>
    <property type="project" value="TreeGrafter"/>
</dbReference>
<dbReference type="PANTHER" id="PTHR31069">
    <property type="entry name" value="OLEATE-ACTIVATED TRANSCRIPTION FACTOR 1-RELATED"/>
    <property type="match status" value="1"/>
</dbReference>
<feature type="region of interest" description="Disordered" evidence="6">
    <location>
        <begin position="173"/>
        <end position="198"/>
    </location>
</feature>
<evidence type="ECO:0000256" key="3">
    <source>
        <dbReference type="ARBA" id="ARBA00023125"/>
    </source>
</evidence>
<dbReference type="SMART" id="SM00906">
    <property type="entry name" value="Fungal_trans"/>
    <property type="match status" value="1"/>
</dbReference>
<dbReference type="GeneID" id="18248579"/>
<dbReference type="InterPro" id="IPR036864">
    <property type="entry name" value="Zn2-C6_fun-type_DNA-bd_sf"/>
</dbReference>
<accession>G3AWJ1</accession>
<dbReference type="OrthoDB" id="4159781at2759"/>
<evidence type="ECO:0000256" key="6">
    <source>
        <dbReference type="SAM" id="MobiDB-lite"/>
    </source>
</evidence>
<dbReference type="Proteomes" id="UP000000707">
    <property type="component" value="Unassembled WGS sequence"/>
</dbReference>
<feature type="domain" description="Zn(2)-C6 fungal-type" evidence="7">
    <location>
        <begin position="22"/>
        <end position="53"/>
    </location>
</feature>
<keyword evidence="3" id="KW-0238">DNA-binding</keyword>
<dbReference type="AlphaFoldDB" id="G3AWJ1"/>
<feature type="region of interest" description="Disordered" evidence="6">
    <location>
        <begin position="932"/>
        <end position="976"/>
    </location>
</feature>
<evidence type="ECO:0000313" key="8">
    <source>
        <dbReference type="EMBL" id="EGV66552.1"/>
    </source>
</evidence>
<dbReference type="EMBL" id="GL996510">
    <property type="protein sequence ID" value="EGV66552.1"/>
    <property type="molecule type" value="Genomic_DNA"/>
</dbReference>
<dbReference type="GO" id="GO:0000981">
    <property type="term" value="F:DNA-binding transcription factor activity, RNA polymerase II-specific"/>
    <property type="evidence" value="ECO:0007669"/>
    <property type="project" value="InterPro"/>
</dbReference>
<keyword evidence="1" id="KW-0479">Metal-binding</keyword>
<dbReference type="Pfam" id="PF00172">
    <property type="entry name" value="Zn_clus"/>
    <property type="match status" value="1"/>
</dbReference>
<evidence type="ECO:0000259" key="7">
    <source>
        <dbReference type="PROSITE" id="PS50048"/>
    </source>
</evidence>
<protein>
    <recommendedName>
        <fullName evidence="7">Zn(2)-C6 fungal-type domain-containing protein</fullName>
    </recommendedName>
</protein>
<feature type="compositionally biased region" description="Polar residues" evidence="6">
    <location>
        <begin position="961"/>
        <end position="970"/>
    </location>
</feature>
<dbReference type="Gene3D" id="4.10.240.10">
    <property type="entry name" value="Zn(2)-C6 fungal-type DNA-binding domain"/>
    <property type="match status" value="1"/>
</dbReference>